<evidence type="ECO:0000313" key="2">
    <source>
        <dbReference type="Proteomes" id="UP000178820"/>
    </source>
</evidence>
<gene>
    <name evidence="1" type="ORF">A3D44_00940</name>
</gene>
<dbReference type="Proteomes" id="UP000178820">
    <property type="component" value="Unassembled WGS sequence"/>
</dbReference>
<accession>A0A1G2I5B5</accession>
<name>A0A1G2I5B5_9BACT</name>
<organism evidence="1 2">
    <name type="scientific">Candidatus Staskawiczbacteria bacterium RIFCSPHIGHO2_02_FULL_42_22</name>
    <dbReference type="NCBI Taxonomy" id="1802207"/>
    <lineage>
        <taxon>Bacteria</taxon>
        <taxon>Candidatus Staskawicziibacteriota</taxon>
    </lineage>
</organism>
<dbReference type="EMBL" id="MHOT01000013">
    <property type="protein sequence ID" value="OGZ69238.1"/>
    <property type="molecule type" value="Genomic_DNA"/>
</dbReference>
<sequence length="82" mass="9080">MFWFRFAVFTKDGEKNAALFTTEAPSADMASYITLSMIASKTKKHGELDNILPLRGPYEHEAKMQEDIAAIAQMTGVTIKPG</sequence>
<protein>
    <submittedName>
        <fullName evidence="1">Uncharacterized protein</fullName>
    </submittedName>
</protein>
<dbReference type="AlphaFoldDB" id="A0A1G2I5B5"/>
<evidence type="ECO:0000313" key="1">
    <source>
        <dbReference type="EMBL" id="OGZ69238.1"/>
    </source>
</evidence>
<comment type="caution">
    <text evidence="1">The sequence shown here is derived from an EMBL/GenBank/DDBJ whole genome shotgun (WGS) entry which is preliminary data.</text>
</comment>
<proteinExistence type="predicted"/>
<reference evidence="1 2" key="1">
    <citation type="journal article" date="2016" name="Nat. Commun.">
        <title>Thousands of microbial genomes shed light on interconnected biogeochemical processes in an aquifer system.</title>
        <authorList>
            <person name="Anantharaman K."/>
            <person name="Brown C.T."/>
            <person name="Hug L.A."/>
            <person name="Sharon I."/>
            <person name="Castelle C.J."/>
            <person name="Probst A.J."/>
            <person name="Thomas B.C."/>
            <person name="Singh A."/>
            <person name="Wilkins M.J."/>
            <person name="Karaoz U."/>
            <person name="Brodie E.L."/>
            <person name="Williams K.H."/>
            <person name="Hubbard S.S."/>
            <person name="Banfield J.F."/>
        </authorList>
    </citation>
    <scope>NUCLEOTIDE SEQUENCE [LARGE SCALE GENOMIC DNA]</scope>
</reference>